<evidence type="ECO:0000259" key="1">
    <source>
        <dbReference type="PROSITE" id="PS51819"/>
    </source>
</evidence>
<dbReference type="Proteomes" id="UP000254889">
    <property type="component" value="Chromosome"/>
</dbReference>
<dbReference type="InterPro" id="IPR004360">
    <property type="entry name" value="Glyas_Fos-R_dOase_dom"/>
</dbReference>
<dbReference type="KEGG" id="ptaw:DW352_24380"/>
<evidence type="ECO:0000313" key="2">
    <source>
        <dbReference type="EMBL" id="AXK83383.1"/>
    </source>
</evidence>
<reference evidence="2 3" key="1">
    <citation type="submission" date="2018-07" db="EMBL/GenBank/DDBJ databases">
        <authorList>
            <person name="Quirk P.G."/>
            <person name="Krulwich T.A."/>
        </authorList>
    </citation>
    <scope>NUCLEOTIDE SEQUENCE [LARGE SCALE GENOMIC DNA]</scope>
    <source>
        <strain evidence="2 3">CC-BB4</strain>
    </source>
</reference>
<dbReference type="PANTHER" id="PTHR36503:SF1">
    <property type="entry name" value="BLR2520 PROTEIN"/>
    <property type="match status" value="1"/>
</dbReference>
<protein>
    <submittedName>
        <fullName evidence="2">VOC family protein</fullName>
    </submittedName>
</protein>
<dbReference type="SUPFAM" id="SSF54593">
    <property type="entry name" value="Glyoxalase/Bleomycin resistance protein/Dihydroxybiphenyl dioxygenase"/>
    <property type="match status" value="1"/>
</dbReference>
<dbReference type="AlphaFoldDB" id="A0A346A2I6"/>
<feature type="domain" description="VOC" evidence="1">
    <location>
        <begin position="6"/>
        <end position="131"/>
    </location>
</feature>
<dbReference type="InterPro" id="IPR037523">
    <property type="entry name" value="VOC_core"/>
</dbReference>
<dbReference type="Gene3D" id="3.10.180.10">
    <property type="entry name" value="2,3-Dihydroxybiphenyl 1,2-Dioxygenase, domain 1"/>
    <property type="match status" value="1"/>
</dbReference>
<gene>
    <name evidence="2" type="ORF">DW352_24380</name>
</gene>
<evidence type="ECO:0000313" key="3">
    <source>
        <dbReference type="Proteomes" id="UP000254889"/>
    </source>
</evidence>
<dbReference type="EMBL" id="CP031417">
    <property type="protein sequence ID" value="AXK83383.1"/>
    <property type="molecule type" value="Genomic_DNA"/>
</dbReference>
<dbReference type="Pfam" id="PF00903">
    <property type="entry name" value="Glyoxalase"/>
    <property type="match status" value="1"/>
</dbReference>
<dbReference type="PROSITE" id="PS51819">
    <property type="entry name" value="VOC"/>
    <property type="match status" value="1"/>
</dbReference>
<proteinExistence type="predicted"/>
<sequence>MNEPNAVLSLVTLGVANLGRSIAFYEALGFARRARDAEGVGFFQAGACAFAVWSVAELAKDSRHTASHVPVDFRGVALAWNCATETQVDAAIARAWSAGATIPKPPEKTSWGGYAGYFKDPDGHLWEVAHNPGFPLTEDGRLTLPD</sequence>
<dbReference type="RefSeq" id="WP_115693762.1">
    <property type="nucleotide sequence ID" value="NZ_CP031417.1"/>
</dbReference>
<accession>A0A346A2I6</accession>
<dbReference type="InterPro" id="IPR029068">
    <property type="entry name" value="Glyas_Bleomycin-R_OHBP_Dase"/>
</dbReference>
<name>A0A346A2I6_9HYPH</name>
<dbReference type="OrthoDB" id="9798430at2"/>
<organism evidence="2 3">
    <name type="scientific">Pseudolabrys taiwanensis</name>
    <dbReference type="NCBI Taxonomy" id="331696"/>
    <lineage>
        <taxon>Bacteria</taxon>
        <taxon>Pseudomonadati</taxon>
        <taxon>Pseudomonadota</taxon>
        <taxon>Alphaproteobacteria</taxon>
        <taxon>Hyphomicrobiales</taxon>
        <taxon>Xanthobacteraceae</taxon>
        <taxon>Pseudolabrys</taxon>
    </lineage>
</organism>
<dbReference type="PANTHER" id="PTHR36503">
    <property type="entry name" value="BLR2520 PROTEIN"/>
    <property type="match status" value="1"/>
</dbReference>
<keyword evidence="3" id="KW-1185">Reference proteome</keyword>